<evidence type="ECO:0000256" key="12">
    <source>
        <dbReference type="SAM" id="MobiDB-lite"/>
    </source>
</evidence>
<dbReference type="PANTHER" id="PTHR22883">
    <property type="entry name" value="ZINC FINGER DHHC DOMAIN CONTAINING PROTEIN"/>
    <property type="match status" value="1"/>
</dbReference>
<dbReference type="Proteomes" id="UP001187682">
    <property type="component" value="Unassembled WGS sequence"/>
</dbReference>
<evidence type="ECO:0000256" key="3">
    <source>
        <dbReference type="ARBA" id="ARBA00022692"/>
    </source>
</evidence>
<comment type="domain">
    <text evidence="11">The DHHC domain is required for palmitoyltransferase activity.</text>
</comment>
<keyword evidence="4 11" id="KW-1133">Transmembrane helix</keyword>
<dbReference type="GO" id="GO:0019706">
    <property type="term" value="F:protein-cysteine S-palmitoyltransferase activity"/>
    <property type="evidence" value="ECO:0007669"/>
    <property type="project" value="UniProtKB-EC"/>
</dbReference>
<evidence type="ECO:0000256" key="2">
    <source>
        <dbReference type="ARBA" id="ARBA00022679"/>
    </source>
</evidence>
<evidence type="ECO:0000313" key="14">
    <source>
        <dbReference type="EMBL" id="SPO03767.1"/>
    </source>
</evidence>
<dbReference type="PROSITE" id="PS50216">
    <property type="entry name" value="DHHC"/>
    <property type="match status" value="1"/>
</dbReference>
<keyword evidence="2 11" id="KW-0808">Transferase</keyword>
<accession>A0AAE8SXB0</accession>
<organism evidence="14 15">
    <name type="scientific">Cephalotrichum gorgonifer</name>
    <dbReference type="NCBI Taxonomy" id="2041049"/>
    <lineage>
        <taxon>Eukaryota</taxon>
        <taxon>Fungi</taxon>
        <taxon>Dikarya</taxon>
        <taxon>Ascomycota</taxon>
        <taxon>Pezizomycotina</taxon>
        <taxon>Sordariomycetes</taxon>
        <taxon>Hypocreomycetidae</taxon>
        <taxon>Microascales</taxon>
        <taxon>Microascaceae</taxon>
        <taxon>Cephalotrichum</taxon>
    </lineage>
</organism>
<evidence type="ECO:0000256" key="5">
    <source>
        <dbReference type="ARBA" id="ARBA00023136"/>
    </source>
</evidence>
<keyword evidence="8 11" id="KW-0012">Acyltransferase</keyword>
<evidence type="ECO:0000256" key="9">
    <source>
        <dbReference type="ARBA" id="ARBA00038298"/>
    </source>
</evidence>
<keyword evidence="15" id="KW-1185">Reference proteome</keyword>
<feature type="transmembrane region" description="Helical" evidence="11">
    <location>
        <begin position="212"/>
        <end position="230"/>
    </location>
</feature>
<feature type="region of interest" description="Disordered" evidence="12">
    <location>
        <begin position="97"/>
        <end position="119"/>
    </location>
</feature>
<dbReference type="EMBL" id="ONZQ02000009">
    <property type="protein sequence ID" value="SPO03767.1"/>
    <property type="molecule type" value="Genomic_DNA"/>
</dbReference>
<name>A0AAE8SXB0_9PEZI</name>
<feature type="transmembrane region" description="Helical" evidence="11">
    <location>
        <begin position="17"/>
        <end position="39"/>
    </location>
</feature>
<comment type="similarity">
    <text evidence="9">Belongs to the DHHC palmitoyltransferase family. PFA5 subfamily.</text>
</comment>
<dbReference type="EC" id="2.3.1.225" evidence="11"/>
<evidence type="ECO:0000256" key="7">
    <source>
        <dbReference type="ARBA" id="ARBA00023288"/>
    </source>
</evidence>
<feature type="transmembrane region" description="Helical" evidence="11">
    <location>
        <begin position="51"/>
        <end position="71"/>
    </location>
</feature>
<keyword evidence="5 11" id="KW-0472">Membrane</keyword>
<evidence type="ECO:0000256" key="1">
    <source>
        <dbReference type="ARBA" id="ARBA00004141"/>
    </source>
</evidence>
<feature type="domain" description="Palmitoyltransferase DHHC" evidence="13">
    <location>
        <begin position="160"/>
        <end position="280"/>
    </location>
</feature>
<comment type="caution">
    <text evidence="14">The sequence shown here is derived from an EMBL/GenBank/DDBJ whole genome shotgun (WGS) entry which is preliminary data.</text>
</comment>
<keyword evidence="6" id="KW-0564">Palmitate</keyword>
<evidence type="ECO:0000256" key="11">
    <source>
        <dbReference type="RuleBase" id="RU079119"/>
    </source>
</evidence>
<dbReference type="PANTHER" id="PTHR22883:SF23">
    <property type="entry name" value="PALMITOYLTRANSFERASE ZDHHC6"/>
    <property type="match status" value="1"/>
</dbReference>
<dbReference type="AlphaFoldDB" id="A0AAE8SXB0"/>
<keyword evidence="3 11" id="KW-0812">Transmembrane</keyword>
<dbReference type="InterPro" id="IPR001594">
    <property type="entry name" value="Palmitoyltrfase_DHHC"/>
</dbReference>
<keyword evidence="7" id="KW-0449">Lipoprotein</keyword>
<sequence length="424" mass="47481">MSAEDSTAPSVKWMTRIIPGVLLLIVAYTTYVVVGRICVDFLLRERHETGLTVAFLVLYFVFLILGVSSYARTLWVVKTDPGFVPLHPTSRGARVLQNNKSRRGGTSRGGAFGRRYDDNRGDEEAATANVGYTMADQNPDSPGLETFYSRDIFVCEGDGRPKWCHDCGQWKPDRVSHSREVDRCVRKMDHFCPWVGGMVAGNSFKFFAQFTFYAWLLCAVALSASAYTLAKHLQQGLVLDGHVIAVIFFSSFLGLFSFGMSVTAIRFISKNMTNIDLVKKGTSYHLAVRVPLGTAPTDKFGTITYPLPKAPRAQLEGHVAPAAETERDARAKRTFAILRTEPGDEPWDLGFKRNWTEVMGHSPFDWLLPIKRPPSERHDSGVSEYPYGPLIAELRVRHGLDPKLWTDRDEAIEMREKRGGGRPV</sequence>
<dbReference type="Pfam" id="PF01529">
    <property type="entry name" value="DHHC"/>
    <property type="match status" value="1"/>
</dbReference>
<dbReference type="GO" id="GO:0016020">
    <property type="term" value="C:membrane"/>
    <property type="evidence" value="ECO:0007669"/>
    <property type="project" value="UniProtKB-SubCell"/>
</dbReference>
<evidence type="ECO:0000256" key="8">
    <source>
        <dbReference type="ARBA" id="ARBA00023315"/>
    </source>
</evidence>
<evidence type="ECO:0000256" key="4">
    <source>
        <dbReference type="ARBA" id="ARBA00022989"/>
    </source>
</evidence>
<reference evidence="14" key="1">
    <citation type="submission" date="2018-03" db="EMBL/GenBank/DDBJ databases">
        <authorList>
            <person name="Guldener U."/>
        </authorList>
    </citation>
    <scope>NUCLEOTIDE SEQUENCE</scope>
</reference>
<evidence type="ECO:0000259" key="13">
    <source>
        <dbReference type="Pfam" id="PF01529"/>
    </source>
</evidence>
<feature type="transmembrane region" description="Helical" evidence="11">
    <location>
        <begin position="242"/>
        <end position="268"/>
    </location>
</feature>
<gene>
    <name evidence="14" type="ORF">DNG_06450</name>
</gene>
<proteinExistence type="inferred from homology"/>
<evidence type="ECO:0000313" key="15">
    <source>
        <dbReference type="Proteomes" id="UP001187682"/>
    </source>
</evidence>
<comment type="catalytic activity">
    <reaction evidence="10 11">
        <text>L-cysteinyl-[protein] + hexadecanoyl-CoA = S-hexadecanoyl-L-cysteinyl-[protein] + CoA</text>
        <dbReference type="Rhea" id="RHEA:36683"/>
        <dbReference type="Rhea" id="RHEA-COMP:10131"/>
        <dbReference type="Rhea" id="RHEA-COMP:11032"/>
        <dbReference type="ChEBI" id="CHEBI:29950"/>
        <dbReference type="ChEBI" id="CHEBI:57287"/>
        <dbReference type="ChEBI" id="CHEBI:57379"/>
        <dbReference type="ChEBI" id="CHEBI:74151"/>
        <dbReference type="EC" id="2.3.1.225"/>
    </reaction>
</comment>
<dbReference type="GO" id="GO:0005794">
    <property type="term" value="C:Golgi apparatus"/>
    <property type="evidence" value="ECO:0007669"/>
    <property type="project" value="TreeGrafter"/>
</dbReference>
<evidence type="ECO:0000256" key="10">
    <source>
        <dbReference type="ARBA" id="ARBA00048048"/>
    </source>
</evidence>
<dbReference type="InterPro" id="IPR039859">
    <property type="entry name" value="PFA4/ZDH16/20/ERF2-like"/>
</dbReference>
<protein>
    <recommendedName>
        <fullName evidence="11">Palmitoyltransferase</fullName>
        <ecNumber evidence="11">2.3.1.225</ecNumber>
    </recommendedName>
</protein>
<dbReference type="GO" id="GO:0005783">
    <property type="term" value="C:endoplasmic reticulum"/>
    <property type="evidence" value="ECO:0007669"/>
    <property type="project" value="TreeGrafter"/>
</dbReference>
<comment type="subcellular location">
    <subcellularLocation>
        <location evidence="1">Membrane</location>
        <topology evidence="1">Multi-pass membrane protein</topology>
    </subcellularLocation>
</comment>
<evidence type="ECO:0000256" key="6">
    <source>
        <dbReference type="ARBA" id="ARBA00023139"/>
    </source>
</evidence>
<dbReference type="GO" id="GO:0006612">
    <property type="term" value="P:protein targeting to membrane"/>
    <property type="evidence" value="ECO:0007669"/>
    <property type="project" value="TreeGrafter"/>
</dbReference>